<name>A0AA88M3A0_CHASR</name>
<feature type="coiled-coil region" evidence="2">
    <location>
        <begin position="220"/>
        <end position="292"/>
    </location>
</feature>
<dbReference type="EMBL" id="JAUPFM010000015">
    <property type="protein sequence ID" value="KAK2828863.1"/>
    <property type="molecule type" value="Genomic_DNA"/>
</dbReference>
<comment type="caution">
    <text evidence="5">The sequence shown here is derived from an EMBL/GenBank/DDBJ whole genome shotgun (WGS) entry which is preliminary data.</text>
</comment>
<evidence type="ECO:0000313" key="6">
    <source>
        <dbReference type="Proteomes" id="UP001187415"/>
    </source>
</evidence>
<dbReference type="InterPro" id="IPR039986">
    <property type="entry name" value="CFAP210"/>
</dbReference>
<accession>A0AA88M3A0</accession>
<feature type="region of interest" description="Disordered" evidence="3">
    <location>
        <begin position="519"/>
        <end position="561"/>
    </location>
</feature>
<gene>
    <name evidence="5" type="ORF">Q5P01_019897</name>
</gene>
<sequence length="561" mass="65806">MSNADWEKMQSLLKRPMAEISSWQEMVDKNAILEFLGAELSKAPRKKLCVSTNDKPQAHRANLIDMMKQERQKIIERAKFMALQQDDRVRLFNRMLQKTYAHNVNEAMIQLNEEKRRIADEQSRQYGLDVRFRQREYAKQEQDTARQKQLSNQALAADLARQVKEKQERRDKQLQQDKREGEITRRIGEFCAKEELRNRARQREQARKIHLKNLQEELSSRTLLREMEACRLRLEEEKRQRAQSDLEYKIQQRQNEQAQKFRKHQLLVENVRANLGAKLKEQAAAIAQKEEKNLLQSLAKQDALVAKQQKEEDERRAAMANAIAAYRERAIQQKKQKEQDERKSSLQWLQVQKEDDRRFSQEEALKAQRARESLLKCREANEILIAQKRARADKLEMEEYEAQLRYEQQLAERDEEIEQYIGTELLRLAAHREGLDFNVDCQEPGCSCQEVAKLAQDQVRLIKRYLDSEDLWRGSVSKEPPGLPLLMNSASLSATAETFETVHLEESSYRATVEALPRLGSVPKANQRPQRKRTNLQHGKAKPGKPHVKRRRLPSISSRLS</sequence>
<dbReference type="InterPro" id="IPR043597">
    <property type="entry name" value="TPH_dom"/>
</dbReference>
<protein>
    <recommendedName>
        <fullName evidence="4">Trichohyalin-plectin-homology domain-containing protein</fullName>
    </recommendedName>
</protein>
<dbReference type="PANTHER" id="PTHR28663:SF1">
    <property type="entry name" value="CILIA- AND FLAGELLA- ASSOCIATED PROTEIN 210"/>
    <property type="match status" value="1"/>
</dbReference>
<evidence type="ECO:0000259" key="4">
    <source>
        <dbReference type="Pfam" id="PF13868"/>
    </source>
</evidence>
<dbReference type="PANTHER" id="PTHR28663">
    <property type="entry name" value="COILED-COIL DOMAIN-CONTAINING PROTEIN 173"/>
    <property type="match status" value="1"/>
</dbReference>
<dbReference type="AlphaFoldDB" id="A0AA88M3A0"/>
<reference evidence="5" key="1">
    <citation type="submission" date="2023-07" db="EMBL/GenBank/DDBJ databases">
        <title>Chromosome-level Genome Assembly of Striped Snakehead (Channa striata).</title>
        <authorList>
            <person name="Liu H."/>
        </authorList>
    </citation>
    <scope>NUCLEOTIDE SEQUENCE</scope>
    <source>
        <strain evidence="5">Gz</strain>
        <tissue evidence="5">Muscle</tissue>
    </source>
</reference>
<feature type="domain" description="Trichohyalin-plectin-homology" evidence="4">
    <location>
        <begin position="84"/>
        <end position="421"/>
    </location>
</feature>
<keyword evidence="1 2" id="KW-0175">Coiled coil</keyword>
<keyword evidence="6" id="KW-1185">Reference proteome</keyword>
<dbReference type="Proteomes" id="UP001187415">
    <property type="component" value="Unassembled WGS sequence"/>
</dbReference>
<evidence type="ECO:0000256" key="2">
    <source>
        <dbReference type="SAM" id="Coils"/>
    </source>
</evidence>
<evidence type="ECO:0000256" key="1">
    <source>
        <dbReference type="ARBA" id="ARBA00023054"/>
    </source>
</evidence>
<organism evidence="5 6">
    <name type="scientific">Channa striata</name>
    <name type="common">Snakehead murrel</name>
    <name type="synonym">Ophicephalus striatus</name>
    <dbReference type="NCBI Taxonomy" id="64152"/>
    <lineage>
        <taxon>Eukaryota</taxon>
        <taxon>Metazoa</taxon>
        <taxon>Chordata</taxon>
        <taxon>Craniata</taxon>
        <taxon>Vertebrata</taxon>
        <taxon>Euteleostomi</taxon>
        <taxon>Actinopterygii</taxon>
        <taxon>Neopterygii</taxon>
        <taxon>Teleostei</taxon>
        <taxon>Neoteleostei</taxon>
        <taxon>Acanthomorphata</taxon>
        <taxon>Anabantaria</taxon>
        <taxon>Anabantiformes</taxon>
        <taxon>Channoidei</taxon>
        <taxon>Channidae</taxon>
        <taxon>Channa</taxon>
    </lineage>
</organism>
<dbReference type="Pfam" id="PF13868">
    <property type="entry name" value="TPH"/>
    <property type="match status" value="1"/>
</dbReference>
<dbReference type="GO" id="GO:0005879">
    <property type="term" value="C:axonemal microtubule"/>
    <property type="evidence" value="ECO:0007669"/>
    <property type="project" value="TreeGrafter"/>
</dbReference>
<proteinExistence type="predicted"/>
<evidence type="ECO:0000256" key="3">
    <source>
        <dbReference type="SAM" id="MobiDB-lite"/>
    </source>
</evidence>
<feature type="compositionally biased region" description="Basic residues" evidence="3">
    <location>
        <begin position="529"/>
        <end position="553"/>
    </location>
</feature>
<evidence type="ECO:0000313" key="5">
    <source>
        <dbReference type="EMBL" id="KAK2828863.1"/>
    </source>
</evidence>